<feature type="transmembrane region" description="Helical" evidence="1">
    <location>
        <begin position="23"/>
        <end position="50"/>
    </location>
</feature>
<sequence length="234" mass="24651">MAIEPASSCCCFVPTCCGLRGGILAYAVLQLVSGFMYVSYFFGSIAMPLLERAQRFTLGQMDGNAPPDSFYTILATAALYLLGAAALLGTAITGIAASNNVDRVMALDAAVIRRAVWYWNLNLGLFVYYAASSLLSAIAASVTIVSSSRFEQRVAVAAVALYWAAFAVGVSIQMYFLYVVWSYKRILELARDGKLEGPFVVKGVSFAKGAPQGGYPGAAPGAAPQYGGGGYPPA</sequence>
<keyword evidence="1" id="KW-0812">Transmembrane</keyword>
<evidence type="ECO:0000256" key="1">
    <source>
        <dbReference type="SAM" id="Phobius"/>
    </source>
</evidence>
<evidence type="ECO:0000313" key="2">
    <source>
        <dbReference type="EMBL" id="JAC62581.1"/>
    </source>
</evidence>
<accession>A0A061QW99</accession>
<keyword evidence="1" id="KW-0472">Membrane</keyword>
<feature type="transmembrane region" description="Helical" evidence="1">
    <location>
        <begin position="117"/>
        <end position="142"/>
    </location>
</feature>
<dbReference type="EMBL" id="GBEZ01024410">
    <property type="protein sequence ID" value="JAC62581.1"/>
    <property type="molecule type" value="Transcribed_RNA"/>
</dbReference>
<reference evidence="2" key="1">
    <citation type="submission" date="2014-05" db="EMBL/GenBank/DDBJ databases">
        <title>The transcriptome of the halophilic microalga Tetraselmis sp. GSL018 isolated from the Great Salt Lake, Utah.</title>
        <authorList>
            <person name="Jinkerson R.E."/>
            <person name="D'Adamo S."/>
            <person name="Posewitz M.C."/>
        </authorList>
    </citation>
    <scope>NUCLEOTIDE SEQUENCE</scope>
    <source>
        <strain evidence="2">GSL018</strain>
    </source>
</reference>
<feature type="non-terminal residue" evidence="2">
    <location>
        <position position="234"/>
    </location>
</feature>
<feature type="transmembrane region" description="Helical" evidence="1">
    <location>
        <begin position="70"/>
        <end position="97"/>
    </location>
</feature>
<keyword evidence="1" id="KW-1133">Transmembrane helix</keyword>
<feature type="transmembrane region" description="Helical" evidence="1">
    <location>
        <begin position="154"/>
        <end position="181"/>
    </location>
</feature>
<protein>
    <submittedName>
        <fullName evidence="2">Uncharacterized protein</fullName>
    </submittedName>
</protein>
<proteinExistence type="predicted"/>
<gene>
    <name evidence="2" type="ORF">TSPGSL018_22985</name>
</gene>
<organism evidence="2">
    <name type="scientific">Tetraselmis sp. GSL018</name>
    <dbReference type="NCBI Taxonomy" id="582737"/>
    <lineage>
        <taxon>Eukaryota</taxon>
        <taxon>Viridiplantae</taxon>
        <taxon>Chlorophyta</taxon>
        <taxon>core chlorophytes</taxon>
        <taxon>Chlorodendrophyceae</taxon>
        <taxon>Chlorodendrales</taxon>
        <taxon>Chlorodendraceae</taxon>
        <taxon>Tetraselmis</taxon>
    </lineage>
</organism>
<dbReference type="AlphaFoldDB" id="A0A061QW99"/>
<name>A0A061QW99_9CHLO</name>